<feature type="non-terminal residue" evidence="1">
    <location>
        <position position="1"/>
    </location>
</feature>
<protein>
    <submittedName>
        <fullName evidence="1">28815_t:CDS:1</fullName>
    </submittedName>
</protein>
<reference evidence="1 2" key="1">
    <citation type="submission" date="2021-06" db="EMBL/GenBank/DDBJ databases">
        <authorList>
            <person name="Kallberg Y."/>
            <person name="Tangrot J."/>
            <person name="Rosling A."/>
        </authorList>
    </citation>
    <scope>NUCLEOTIDE SEQUENCE [LARGE SCALE GENOMIC DNA]</scope>
    <source>
        <strain evidence="1 2">120-4 pot B 10/14</strain>
    </source>
</reference>
<evidence type="ECO:0000313" key="2">
    <source>
        <dbReference type="Proteomes" id="UP000789901"/>
    </source>
</evidence>
<sequence>SRRETKDYKIMKHTGKRISKKGLRAITEYAALIVVPTTEKNTQKVKATKLRTPRTPLSKASTCAYYDCLIDLVSAPENNRTKITELTKKCKCSKEEVAKTKAQLKHKLIHELAKNYKEIAELKRGVKN</sequence>
<accession>A0ABN7XIZ1</accession>
<evidence type="ECO:0000313" key="1">
    <source>
        <dbReference type="EMBL" id="CAG8854796.1"/>
    </source>
</evidence>
<dbReference type="Proteomes" id="UP000789901">
    <property type="component" value="Unassembled WGS sequence"/>
</dbReference>
<dbReference type="EMBL" id="CAJVQB010142497">
    <property type="protein sequence ID" value="CAG8854796.1"/>
    <property type="molecule type" value="Genomic_DNA"/>
</dbReference>
<gene>
    <name evidence="1" type="ORF">GMARGA_LOCUS43617</name>
</gene>
<keyword evidence="2" id="KW-1185">Reference proteome</keyword>
<proteinExistence type="predicted"/>
<comment type="caution">
    <text evidence="1">The sequence shown here is derived from an EMBL/GenBank/DDBJ whole genome shotgun (WGS) entry which is preliminary data.</text>
</comment>
<organism evidence="1 2">
    <name type="scientific">Gigaspora margarita</name>
    <dbReference type="NCBI Taxonomy" id="4874"/>
    <lineage>
        <taxon>Eukaryota</taxon>
        <taxon>Fungi</taxon>
        <taxon>Fungi incertae sedis</taxon>
        <taxon>Mucoromycota</taxon>
        <taxon>Glomeromycotina</taxon>
        <taxon>Glomeromycetes</taxon>
        <taxon>Diversisporales</taxon>
        <taxon>Gigasporaceae</taxon>
        <taxon>Gigaspora</taxon>
    </lineage>
</organism>
<name>A0ABN7XIZ1_GIGMA</name>